<dbReference type="GeneID" id="93759333"/>
<organism evidence="1 2">
    <name type="scientific">Streptomyces bobili</name>
    <dbReference type="NCBI Taxonomy" id="67280"/>
    <lineage>
        <taxon>Bacteria</taxon>
        <taxon>Bacillati</taxon>
        <taxon>Actinomycetota</taxon>
        <taxon>Actinomycetes</taxon>
        <taxon>Kitasatosporales</taxon>
        <taxon>Streptomycetaceae</taxon>
        <taxon>Streptomyces</taxon>
    </lineage>
</organism>
<evidence type="ECO:0000313" key="2">
    <source>
        <dbReference type="Proteomes" id="UP001432071"/>
    </source>
</evidence>
<proteinExistence type="predicted"/>
<reference evidence="1" key="1">
    <citation type="submission" date="2022-10" db="EMBL/GenBank/DDBJ databases">
        <title>The complete genomes of actinobacterial strains from the NBC collection.</title>
        <authorList>
            <person name="Joergensen T.S."/>
            <person name="Alvarez Arevalo M."/>
            <person name="Sterndorff E.B."/>
            <person name="Faurdal D."/>
            <person name="Vuksanovic O."/>
            <person name="Mourched A.-S."/>
            <person name="Charusanti P."/>
            <person name="Shaw S."/>
            <person name="Blin K."/>
            <person name="Weber T."/>
        </authorList>
    </citation>
    <scope>NUCLEOTIDE SEQUENCE</scope>
    <source>
        <strain evidence="1">NBC_00302</strain>
    </source>
</reference>
<name>A0ABZ1QPM4_9ACTN</name>
<protein>
    <submittedName>
        <fullName evidence="1">Uncharacterized protein</fullName>
    </submittedName>
</protein>
<sequence length="52" mass="5551">MDVAKQETFGETVLAAIGGLETERLRAVKIIRGSDTTEIPVSSAFRALDVTS</sequence>
<gene>
    <name evidence="1" type="ORF">OHT53_00150</name>
</gene>
<dbReference type="Proteomes" id="UP001432071">
    <property type="component" value="Chromosome"/>
</dbReference>
<dbReference type="EMBL" id="CP108038">
    <property type="protein sequence ID" value="WUN84631.1"/>
    <property type="molecule type" value="Genomic_DNA"/>
</dbReference>
<evidence type="ECO:0000313" key="1">
    <source>
        <dbReference type="EMBL" id="WUN84631.1"/>
    </source>
</evidence>
<keyword evidence="2" id="KW-1185">Reference proteome</keyword>
<accession>A0ABZ1QPM4</accession>
<dbReference type="RefSeq" id="WP_328733526.1">
    <property type="nucleotide sequence ID" value="NZ_CP108038.1"/>
</dbReference>